<dbReference type="Proteomes" id="UP000198924">
    <property type="component" value="Unassembled WGS sequence"/>
</dbReference>
<dbReference type="SUPFAM" id="SSF52172">
    <property type="entry name" value="CheY-like"/>
    <property type="match status" value="1"/>
</dbReference>
<evidence type="ECO:0000259" key="9">
    <source>
        <dbReference type="PROSITE" id="PS50887"/>
    </source>
</evidence>
<comment type="cofactor">
    <cofactor evidence="1">
        <name>Mg(2+)</name>
        <dbReference type="ChEBI" id="CHEBI:18420"/>
    </cofactor>
</comment>
<dbReference type="InterPro" id="IPR013655">
    <property type="entry name" value="PAS_fold_3"/>
</dbReference>
<dbReference type="Gene3D" id="3.40.50.2300">
    <property type="match status" value="1"/>
</dbReference>
<dbReference type="Pfam" id="PF00990">
    <property type="entry name" value="GGDEF"/>
    <property type="match status" value="1"/>
</dbReference>
<feature type="domain" description="EAL" evidence="8">
    <location>
        <begin position="446"/>
        <end position="698"/>
    </location>
</feature>
<evidence type="ECO:0000259" key="8">
    <source>
        <dbReference type="PROSITE" id="PS50883"/>
    </source>
</evidence>
<dbReference type="STRING" id="45496.SAMN04488079_10333"/>
<evidence type="ECO:0000256" key="1">
    <source>
        <dbReference type="ARBA" id="ARBA00001946"/>
    </source>
</evidence>
<dbReference type="SMART" id="SM00052">
    <property type="entry name" value="EAL"/>
    <property type="match status" value="1"/>
</dbReference>
<dbReference type="Pfam" id="PF08447">
    <property type="entry name" value="PAS_3"/>
    <property type="match status" value="1"/>
</dbReference>
<evidence type="ECO:0000313" key="11">
    <source>
        <dbReference type="Proteomes" id="UP000198924"/>
    </source>
</evidence>
<dbReference type="CDD" id="cd00130">
    <property type="entry name" value="PAS"/>
    <property type="match status" value="1"/>
</dbReference>
<dbReference type="InterPro" id="IPR011006">
    <property type="entry name" value="CheY-like_superfamily"/>
</dbReference>
<dbReference type="GO" id="GO:0071732">
    <property type="term" value="P:cellular response to nitric oxide"/>
    <property type="evidence" value="ECO:0007669"/>
    <property type="project" value="UniProtKB-ARBA"/>
</dbReference>
<dbReference type="InterPro" id="IPR000160">
    <property type="entry name" value="GGDEF_dom"/>
</dbReference>
<dbReference type="RefSeq" id="WP_091711668.1">
    <property type="nucleotide sequence ID" value="NZ_FOSH01000003.1"/>
</dbReference>
<dbReference type="FunFam" id="3.20.20.450:FF:000001">
    <property type="entry name" value="Cyclic di-GMP phosphodiesterase yahA"/>
    <property type="match status" value="1"/>
</dbReference>
<organism evidence="10 11">
    <name type="scientific">Methylophaga sulfidovorans</name>
    <dbReference type="NCBI Taxonomy" id="45496"/>
    <lineage>
        <taxon>Bacteria</taxon>
        <taxon>Pseudomonadati</taxon>
        <taxon>Pseudomonadota</taxon>
        <taxon>Gammaproteobacteria</taxon>
        <taxon>Thiotrichales</taxon>
        <taxon>Piscirickettsiaceae</taxon>
        <taxon>Methylophaga</taxon>
    </lineage>
</organism>
<dbReference type="GO" id="GO:0071111">
    <property type="term" value="F:cyclic-guanylate-specific phosphodiesterase activity"/>
    <property type="evidence" value="ECO:0007669"/>
    <property type="project" value="UniProtKB-EC"/>
</dbReference>
<dbReference type="PROSITE" id="PS50887">
    <property type="entry name" value="GGDEF"/>
    <property type="match status" value="1"/>
</dbReference>
<feature type="modified residue" description="4-aspartylphosphate" evidence="5">
    <location>
        <position position="58"/>
    </location>
</feature>
<feature type="domain" description="PAC" evidence="7">
    <location>
        <begin position="211"/>
        <end position="261"/>
    </location>
</feature>
<evidence type="ECO:0000256" key="5">
    <source>
        <dbReference type="PROSITE-ProRule" id="PRU00169"/>
    </source>
</evidence>
<feature type="domain" description="GGDEF" evidence="9">
    <location>
        <begin position="293"/>
        <end position="437"/>
    </location>
</feature>
<dbReference type="PANTHER" id="PTHR44757">
    <property type="entry name" value="DIGUANYLATE CYCLASE DGCP"/>
    <property type="match status" value="1"/>
</dbReference>
<keyword evidence="5" id="KW-0597">Phosphoprotein</keyword>
<dbReference type="InterPro" id="IPR043128">
    <property type="entry name" value="Rev_trsase/Diguanyl_cyclase"/>
</dbReference>
<dbReference type="InterPro" id="IPR052155">
    <property type="entry name" value="Biofilm_reg_signaling"/>
</dbReference>
<evidence type="ECO:0000256" key="3">
    <source>
        <dbReference type="ARBA" id="ARBA00022636"/>
    </source>
</evidence>
<keyword evidence="11" id="KW-1185">Reference proteome</keyword>
<dbReference type="CDD" id="cd01949">
    <property type="entry name" value="GGDEF"/>
    <property type="match status" value="1"/>
</dbReference>
<feature type="domain" description="Response regulatory" evidence="6">
    <location>
        <begin position="9"/>
        <end position="125"/>
    </location>
</feature>
<reference evidence="11" key="1">
    <citation type="submission" date="2016-10" db="EMBL/GenBank/DDBJ databases">
        <authorList>
            <person name="Varghese N."/>
            <person name="Submissions S."/>
        </authorList>
    </citation>
    <scope>NUCLEOTIDE SEQUENCE [LARGE SCALE GENOMIC DNA]</scope>
    <source>
        <strain evidence="11">DSM 11578</strain>
    </source>
</reference>
<sequence>MANTIKKQVVLIVDDNPVTRMLMTQALTSTELQIVEAASGEEAIVQFTLYKPDITLLDVSMPGMNGFECCARLRALPKGVECAIVMVTALDDVEDIEQAFESGATDFITKPLKWPLFKHRVRYILKANRTLQELSLNKNKLAKAQSIANLVYWEWDFESEFLECSSDMFDMLGFPKEMNLTVRSALKKIHPEDRTKLIIALKQAIYEKQSYDIEYRIIRSDGSVLFVNERTDISFEYGQWRIVGTLHDITSRKQSEQEITYYAYYDTLTDLPNRRLFIEQLETAIASAKRHQVQFALMFLDLDRFKYINDTYGHHIGDEVLCQSAQRIRECVRDSDLVAKANYDTDNRVARLAGDEFTVLLDDISRVEQVAEIANRLIGAFSSPFFISEKHLHISISVGITLYPNDGHNVETLLQHADVAMYHAKEKGRNNYQFFSESMDNYLKLRLEMENDLRAALSDDQFEVYYQPQYDAESMAIVGLEALLRWRHPTKGLLTPGYFIEIAESTGLILSIGNWVLMQACCQVRQWQQESGCAYRIAVNLSASQFTQSYLLETVRKTLKESGLLPETLELEITETAMLKDTAETIPLLFSLKKLGVRLAIDDFGTGYSSLSYLKNFPIDTLKIDRTFVEEIVTNSKDCAIAQTIVQLADNLQLCTIAEGVETSEQADVLRKLGCAEFQGFYFSHPLPVSQLSLLLKH</sequence>
<dbReference type="InterPro" id="IPR035919">
    <property type="entry name" value="EAL_sf"/>
</dbReference>
<dbReference type="InterPro" id="IPR000014">
    <property type="entry name" value="PAS"/>
</dbReference>
<dbReference type="InterPro" id="IPR035965">
    <property type="entry name" value="PAS-like_dom_sf"/>
</dbReference>
<dbReference type="Gene3D" id="2.10.70.100">
    <property type="match status" value="1"/>
</dbReference>
<accession>A0A1I3VHM9</accession>
<evidence type="ECO:0000256" key="2">
    <source>
        <dbReference type="ARBA" id="ARBA00012282"/>
    </source>
</evidence>
<dbReference type="SUPFAM" id="SSF55073">
    <property type="entry name" value="Nucleotide cyclase"/>
    <property type="match status" value="1"/>
</dbReference>
<dbReference type="CDD" id="cd01948">
    <property type="entry name" value="EAL"/>
    <property type="match status" value="1"/>
</dbReference>
<protein>
    <recommendedName>
        <fullName evidence="2">cyclic-guanylate-specific phosphodiesterase</fullName>
        <ecNumber evidence="2">3.1.4.52</ecNumber>
    </recommendedName>
</protein>
<dbReference type="EMBL" id="FOSH01000003">
    <property type="protein sequence ID" value="SFJ94493.1"/>
    <property type="molecule type" value="Genomic_DNA"/>
</dbReference>
<dbReference type="InterPro" id="IPR001633">
    <property type="entry name" value="EAL_dom"/>
</dbReference>
<dbReference type="SMART" id="SM00448">
    <property type="entry name" value="REC"/>
    <property type="match status" value="1"/>
</dbReference>
<dbReference type="InterPro" id="IPR029787">
    <property type="entry name" value="Nucleotide_cyclase"/>
</dbReference>
<keyword evidence="3" id="KW-0973">c-di-GMP</keyword>
<dbReference type="PANTHER" id="PTHR44757:SF2">
    <property type="entry name" value="BIOFILM ARCHITECTURE MAINTENANCE PROTEIN MBAA"/>
    <property type="match status" value="1"/>
</dbReference>
<evidence type="ECO:0000256" key="4">
    <source>
        <dbReference type="ARBA" id="ARBA00051114"/>
    </source>
</evidence>
<dbReference type="Gene3D" id="3.20.20.450">
    <property type="entry name" value="EAL domain"/>
    <property type="match status" value="1"/>
</dbReference>
<evidence type="ECO:0000259" key="7">
    <source>
        <dbReference type="PROSITE" id="PS50113"/>
    </source>
</evidence>
<dbReference type="PROSITE" id="PS50113">
    <property type="entry name" value="PAC"/>
    <property type="match status" value="1"/>
</dbReference>
<proteinExistence type="predicted"/>
<dbReference type="PROSITE" id="PS50883">
    <property type="entry name" value="EAL"/>
    <property type="match status" value="1"/>
</dbReference>
<dbReference type="FunFam" id="3.30.70.270:FF:000001">
    <property type="entry name" value="Diguanylate cyclase domain protein"/>
    <property type="match status" value="1"/>
</dbReference>
<dbReference type="Pfam" id="PF00072">
    <property type="entry name" value="Response_reg"/>
    <property type="match status" value="1"/>
</dbReference>
<dbReference type="SUPFAM" id="SSF55785">
    <property type="entry name" value="PYP-like sensor domain (PAS domain)"/>
    <property type="match status" value="1"/>
</dbReference>
<dbReference type="InterPro" id="IPR001789">
    <property type="entry name" value="Sig_transdc_resp-reg_receiver"/>
</dbReference>
<dbReference type="NCBIfam" id="TIGR00229">
    <property type="entry name" value="sensory_box"/>
    <property type="match status" value="1"/>
</dbReference>
<name>A0A1I3VHM9_9GAMM</name>
<evidence type="ECO:0000313" key="10">
    <source>
        <dbReference type="EMBL" id="SFJ94493.1"/>
    </source>
</evidence>
<dbReference type="NCBIfam" id="TIGR00254">
    <property type="entry name" value="GGDEF"/>
    <property type="match status" value="1"/>
</dbReference>
<dbReference type="OrthoDB" id="9813913at2"/>
<dbReference type="InterPro" id="IPR000700">
    <property type="entry name" value="PAS-assoc_C"/>
</dbReference>
<dbReference type="GO" id="GO:0000160">
    <property type="term" value="P:phosphorelay signal transduction system"/>
    <property type="evidence" value="ECO:0007669"/>
    <property type="project" value="InterPro"/>
</dbReference>
<gene>
    <name evidence="10" type="ORF">SAMN04488079_10333</name>
</gene>
<dbReference type="PROSITE" id="PS50110">
    <property type="entry name" value="RESPONSE_REGULATORY"/>
    <property type="match status" value="1"/>
</dbReference>
<dbReference type="Gene3D" id="3.30.450.20">
    <property type="entry name" value="PAS domain"/>
    <property type="match status" value="1"/>
</dbReference>
<dbReference type="SUPFAM" id="SSF141868">
    <property type="entry name" value="EAL domain-like"/>
    <property type="match status" value="1"/>
</dbReference>
<dbReference type="EC" id="3.1.4.52" evidence="2"/>
<dbReference type="Pfam" id="PF00563">
    <property type="entry name" value="EAL"/>
    <property type="match status" value="1"/>
</dbReference>
<dbReference type="Gene3D" id="3.30.70.270">
    <property type="match status" value="1"/>
</dbReference>
<evidence type="ECO:0000259" key="6">
    <source>
        <dbReference type="PROSITE" id="PS50110"/>
    </source>
</evidence>
<dbReference type="AlphaFoldDB" id="A0A1I3VHM9"/>
<comment type="catalytic activity">
    <reaction evidence="4">
        <text>3',3'-c-di-GMP + H2O = 5'-phosphoguanylyl(3'-&gt;5')guanosine + H(+)</text>
        <dbReference type="Rhea" id="RHEA:24902"/>
        <dbReference type="ChEBI" id="CHEBI:15377"/>
        <dbReference type="ChEBI" id="CHEBI:15378"/>
        <dbReference type="ChEBI" id="CHEBI:58754"/>
        <dbReference type="ChEBI" id="CHEBI:58805"/>
        <dbReference type="EC" id="3.1.4.52"/>
    </reaction>
    <physiologicalReaction direction="left-to-right" evidence="4">
        <dbReference type="Rhea" id="RHEA:24903"/>
    </physiologicalReaction>
</comment>
<dbReference type="SMART" id="SM00267">
    <property type="entry name" value="GGDEF"/>
    <property type="match status" value="1"/>
</dbReference>